<protein>
    <submittedName>
        <fullName evidence="2">Protein CcmA, bactofilin family</fullName>
    </submittedName>
</protein>
<gene>
    <name evidence="2" type="ORF">SAMN05216387_106107</name>
</gene>
<dbReference type="EMBL" id="FOBH01000006">
    <property type="protein sequence ID" value="SEL20381.1"/>
    <property type="molecule type" value="Genomic_DNA"/>
</dbReference>
<dbReference type="STRING" id="1233.SAMN05216387_106107"/>
<name>A0A1H7NAP3_9PROT</name>
<evidence type="ECO:0000313" key="3">
    <source>
        <dbReference type="Proteomes" id="UP000198620"/>
    </source>
</evidence>
<dbReference type="Pfam" id="PF04519">
    <property type="entry name" value="Bactofilin"/>
    <property type="match status" value="1"/>
</dbReference>
<dbReference type="PANTHER" id="PTHR35024">
    <property type="entry name" value="HYPOTHETICAL CYTOSOLIC PROTEIN"/>
    <property type="match status" value="1"/>
</dbReference>
<dbReference type="OrthoDB" id="8903691at2"/>
<sequence length="139" mass="14745">MFGKKTGKPQNQIDSLIGADTHIDGNINFSGGLRVDGHVRGNIIASSDKLSTLVLSDEAIIEGKIQVSHAIINGTVIGAIQTSEYVELQAKAKVSGDVQYKTLEIHVGASVQGMLLHRDRDDIQPGNKVVPLIPAAHGD</sequence>
<dbReference type="InterPro" id="IPR007607">
    <property type="entry name" value="BacA/B"/>
</dbReference>
<organism evidence="2 3">
    <name type="scientific">Nitrosovibrio tenuis</name>
    <dbReference type="NCBI Taxonomy" id="1233"/>
    <lineage>
        <taxon>Bacteria</taxon>
        <taxon>Pseudomonadati</taxon>
        <taxon>Pseudomonadota</taxon>
        <taxon>Betaproteobacteria</taxon>
        <taxon>Nitrosomonadales</taxon>
        <taxon>Nitrosomonadaceae</taxon>
        <taxon>Nitrosovibrio</taxon>
    </lineage>
</organism>
<dbReference type="RefSeq" id="WP_090828750.1">
    <property type="nucleotide sequence ID" value="NZ_FOBH01000006.1"/>
</dbReference>
<proteinExistence type="inferred from homology"/>
<dbReference type="PANTHER" id="PTHR35024:SF4">
    <property type="entry name" value="POLYMER-FORMING CYTOSKELETAL PROTEIN"/>
    <property type="match status" value="1"/>
</dbReference>
<comment type="similarity">
    <text evidence="1">Belongs to the bactofilin family.</text>
</comment>
<evidence type="ECO:0000313" key="2">
    <source>
        <dbReference type="EMBL" id="SEL20381.1"/>
    </source>
</evidence>
<accession>A0A1H7NAP3</accession>
<reference evidence="2 3" key="1">
    <citation type="submission" date="2016-10" db="EMBL/GenBank/DDBJ databases">
        <authorList>
            <person name="de Groot N.N."/>
        </authorList>
    </citation>
    <scope>NUCLEOTIDE SEQUENCE [LARGE SCALE GENOMIC DNA]</scope>
    <source>
        <strain evidence="2 3">Nv1</strain>
    </source>
</reference>
<evidence type="ECO:0000256" key="1">
    <source>
        <dbReference type="ARBA" id="ARBA00044755"/>
    </source>
</evidence>
<dbReference type="Proteomes" id="UP000198620">
    <property type="component" value="Unassembled WGS sequence"/>
</dbReference>
<keyword evidence="3" id="KW-1185">Reference proteome</keyword>
<dbReference type="AlphaFoldDB" id="A0A1H7NAP3"/>